<dbReference type="EMBL" id="MT345684">
    <property type="protein sequence ID" value="QJI53348.1"/>
    <property type="molecule type" value="Genomic_DNA"/>
</dbReference>
<proteinExistence type="predicted"/>
<gene>
    <name evidence="2" type="ORF">vBAcoSR7M_26</name>
</gene>
<protein>
    <submittedName>
        <fullName evidence="2">Capsid protein</fullName>
    </submittedName>
</protein>
<name>A0A6M3YP61_9CAUD</name>
<accession>A0A6M3YP61</accession>
<feature type="compositionally biased region" description="Acidic residues" evidence="1">
    <location>
        <begin position="64"/>
        <end position="79"/>
    </location>
</feature>
<keyword evidence="3" id="KW-1185">Reference proteome</keyword>
<sequence length="353" mass="37984">MATGPITSLEDVIVPEIFTPYAQQTTEEKSRLIQSGAVVRDSSIDDLLAGGGATFNMPSMKDLDNEEENISTDDADDEFTGGSNNSTPKKTGTSREVGVRLSRNQSWSSSDLAASLAGIDPMDSIAQKVGGYWARRLQAAFVATMKGVFADNAAAPDASEHVLNDMTNDLSTLNSGVYQAGLTDFSSAAFLDAAVTMGDSMEDLGLIMVHSIVYNRMQKNNLIEFIPDARGETTIPTYLGRTVIVDDSMPFSSGLFETWLFGAGAIRLGMGTPKVPTETERKAASGNGGGSEILYNRVEWCLHPAGHRFTVTPEDGGPSNAATTGNLAHLDSWRRAFPERKQIKIARLITREM</sequence>
<dbReference type="Proteomes" id="UP000503037">
    <property type="component" value="Segment"/>
</dbReference>
<evidence type="ECO:0000256" key="1">
    <source>
        <dbReference type="SAM" id="MobiDB-lite"/>
    </source>
</evidence>
<evidence type="ECO:0000313" key="2">
    <source>
        <dbReference type="EMBL" id="QJI53348.1"/>
    </source>
</evidence>
<feature type="compositionally biased region" description="Polar residues" evidence="1">
    <location>
        <begin position="81"/>
        <end position="91"/>
    </location>
</feature>
<reference evidence="3" key="1">
    <citation type="submission" date="2020-04" db="EMBL/GenBank/DDBJ databases">
        <authorList>
            <person name="Ma R."/>
            <person name="Lai J."/>
            <person name="Yang Y."/>
            <person name="Jiao N."/>
            <person name="Zhang R."/>
        </authorList>
    </citation>
    <scope>NUCLEOTIDE SEQUENCE [LARGE SCALE GENOMIC DNA]</scope>
</reference>
<evidence type="ECO:0000313" key="3">
    <source>
        <dbReference type="Proteomes" id="UP000503037"/>
    </source>
</evidence>
<feature type="region of interest" description="Disordered" evidence="1">
    <location>
        <begin position="57"/>
        <end position="97"/>
    </location>
</feature>
<organism evidence="2 3">
    <name type="scientific">Alteromonas phage vB_AcoS-R7M</name>
    <dbReference type="NCBI Taxonomy" id="2729541"/>
    <lineage>
        <taxon>Viruses</taxon>
        <taxon>Duplodnaviria</taxon>
        <taxon>Heunggongvirae</taxon>
        <taxon>Uroviricota</taxon>
        <taxon>Caudoviricetes</taxon>
        <taxon>Queuovirinae</taxon>
        <taxon>Amoyvirus</taxon>
        <taxon>Amoyvirus R7M</taxon>
    </lineage>
</organism>